<keyword evidence="2" id="KW-0378">Hydrolase</keyword>
<dbReference type="Proteomes" id="UP000830835">
    <property type="component" value="Unassembled WGS sequence"/>
</dbReference>
<dbReference type="InterPro" id="IPR001940">
    <property type="entry name" value="Peptidase_S1C"/>
</dbReference>
<name>A0ABT0CB48_THEVL</name>
<comment type="caution">
    <text evidence="3">The sequence shown here is derived from an EMBL/GenBank/DDBJ whole genome shotgun (WGS) entry which is preliminary data.</text>
</comment>
<dbReference type="PANTHER" id="PTHR43343">
    <property type="entry name" value="PEPTIDASE S12"/>
    <property type="match status" value="1"/>
</dbReference>
<dbReference type="SUPFAM" id="SSF50494">
    <property type="entry name" value="Trypsin-like serine proteases"/>
    <property type="match status" value="1"/>
</dbReference>
<reference evidence="3" key="1">
    <citation type="submission" date="2021-02" db="EMBL/GenBank/DDBJ databases">
        <title>The CRISPR/cas machinery reduction and long-range gene transfer in the hot spring cyanobacterium Synechococcus.</title>
        <authorList>
            <person name="Dvorak P."/>
            <person name="Jahodarova E."/>
            <person name="Hasler P."/>
            <person name="Poulickova A."/>
        </authorList>
    </citation>
    <scope>NUCLEOTIDE SEQUENCE</scope>
    <source>
        <strain evidence="3">Rupite</strain>
    </source>
</reference>
<dbReference type="Pfam" id="PF13365">
    <property type="entry name" value="Trypsin_2"/>
    <property type="match status" value="1"/>
</dbReference>
<sequence length="203" mass="21476">MDALNPLVGFSKALADVVQQASPAVVSIFGRHHFPSSGIHWQSDIVLTAQHSLEREEDIPVRLANGQTPTARVIGRDPGSDLAVLKLEVSSGSAGGQAFSPLPVANLDNLSVGSLAIALARLGEKGVSASVGVVGSLLEGWPTRRGPRIERVIRPDIRLYPGFSGGPLLDPLGHWIGMNTSRLGRRLDFTKSSVKPPVSNRGI</sequence>
<evidence type="ECO:0000313" key="3">
    <source>
        <dbReference type="EMBL" id="MCJ2543017.1"/>
    </source>
</evidence>
<dbReference type="PANTHER" id="PTHR43343:SF3">
    <property type="entry name" value="PROTEASE DO-LIKE 8, CHLOROPLASTIC"/>
    <property type="match status" value="1"/>
</dbReference>
<dbReference type="RefSeq" id="WP_244350293.1">
    <property type="nucleotide sequence ID" value="NZ_JAFIRA010000019.1"/>
</dbReference>
<keyword evidence="1" id="KW-0645">Protease</keyword>
<dbReference type="PRINTS" id="PR00834">
    <property type="entry name" value="PROTEASES2C"/>
</dbReference>
<keyword evidence="4" id="KW-1185">Reference proteome</keyword>
<dbReference type="InterPro" id="IPR051201">
    <property type="entry name" value="Chloro_Bact_Ser_Proteases"/>
</dbReference>
<evidence type="ECO:0000256" key="2">
    <source>
        <dbReference type="ARBA" id="ARBA00022801"/>
    </source>
</evidence>
<proteinExistence type="predicted"/>
<evidence type="ECO:0000313" key="4">
    <source>
        <dbReference type="Proteomes" id="UP000830835"/>
    </source>
</evidence>
<accession>A0ABT0CB48</accession>
<dbReference type="EMBL" id="JAFIRA010000019">
    <property type="protein sequence ID" value="MCJ2543017.1"/>
    <property type="molecule type" value="Genomic_DNA"/>
</dbReference>
<organism evidence="3 4">
    <name type="scientific">Thermostichus vulcanus str. 'Rupite'</name>
    <dbReference type="NCBI Taxonomy" id="2813851"/>
    <lineage>
        <taxon>Bacteria</taxon>
        <taxon>Bacillati</taxon>
        <taxon>Cyanobacteriota</taxon>
        <taxon>Cyanophyceae</taxon>
        <taxon>Thermostichales</taxon>
        <taxon>Thermostichaceae</taxon>
        <taxon>Thermostichus</taxon>
    </lineage>
</organism>
<dbReference type="Gene3D" id="2.40.10.120">
    <property type="match status" value="1"/>
</dbReference>
<evidence type="ECO:0000256" key="1">
    <source>
        <dbReference type="ARBA" id="ARBA00022670"/>
    </source>
</evidence>
<dbReference type="InterPro" id="IPR009003">
    <property type="entry name" value="Peptidase_S1_PA"/>
</dbReference>
<protein>
    <submittedName>
        <fullName evidence="3">Trypsin-like peptidase domain-containing protein</fullName>
    </submittedName>
</protein>
<gene>
    <name evidence="3" type="ORF">JX360_08875</name>
</gene>